<accession>A0A973WTC6</accession>
<proteinExistence type="predicted"/>
<dbReference type="InterPro" id="IPR050326">
    <property type="entry name" value="NAD_dep_DNA_ligaseB"/>
</dbReference>
<keyword evidence="2" id="KW-0235">DNA replication</keyword>
<dbReference type="EMBL" id="JABWSX010000001">
    <property type="protein sequence ID" value="NVL07758.1"/>
    <property type="molecule type" value="Genomic_DNA"/>
</dbReference>
<dbReference type="CDD" id="cd08041">
    <property type="entry name" value="OBF_kDNA_ligase_like"/>
    <property type="match status" value="1"/>
</dbReference>
<dbReference type="Pfam" id="PF14743">
    <property type="entry name" value="DNA_ligase_OB_2"/>
    <property type="match status" value="1"/>
</dbReference>
<evidence type="ECO:0000256" key="4">
    <source>
        <dbReference type="ARBA" id="ARBA00023204"/>
    </source>
</evidence>
<evidence type="ECO:0000256" key="1">
    <source>
        <dbReference type="ARBA" id="ARBA00022598"/>
    </source>
</evidence>
<name>A0A973WTC6_9BRAD</name>
<dbReference type="InterPro" id="IPR029319">
    <property type="entry name" value="DNA_ligase_OB"/>
</dbReference>
<keyword evidence="1" id="KW-0436">Ligase</keyword>
<dbReference type="PANTHER" id="PTHR47810">
    <property type="entry name" value="DNA LIGASE"/>
    <property type="match status" value="1"/>
</dbReference>
<dbReference type="GO" id="GO:0016874">
    <property type="term" value="F:ligase activity"/>
    <property type="evidence" value="ECO:0007669"/>
    <property type="project" value="UniProtKB-KW"/>
</dbReference>
<evidence type="ECO:0000259" key="5">
    <source>
        <dbReference type="Pfam" id="PF14743"/>
    </source>
</evidence>
<dbReference type="PANTHER" id="PTHR47810:SF1">
    <property type="entry name" value="DNA LIGASE B"/>
    <property type="match status" value="1"/>
</dbReference>
<sequence length="225" mass="25855">MIKAKAWSGKDLKGTWHVTIKIDGVRTLWNAETRSWLSRADKPLYNLPQWRDGLQPEFKDCETYCGSFKETIIRIRAKTKARPITVDQMFSLDPLDPRLDAGHLTDPTADAIKTLLKSIVAAGYEGLVLRQGDVWLKVKPIETYDVPVTGVFEGEGKHAGRMGYLTTPMGYVGTGFTDEEREWWWTNRYPVTRWAPAKTIEVECMKLTDDGKFRHPRFLHIRIDK</sequence>
<comment type="caution">
    <text evidence="6">The sequence shown here is derived from an EMBL/GenBank/DDBJ whole genome shotgun (WGS) entry which is preliminary data.</text>
</comment>
<reference evidence="6" key="1">
    <citation type="submission" date="2020-06" db="EMBL/GenBank/DDBJ databases">
        <title>Whole Genome Sequence of Bradyrhizobium sp. Strain 66S1MB.</title>
        <authorList>
            <person name="Bromfield E."/>
            <person name="Cloutier S."/>
        </authorList>
    </citation>
    <scope>NUCLEOTIDE SEQUENCE</scope>
    <source>
        <strain evidence="6">66S1MB</strain>
    </source>
</reference>
<organism evidence="6">
    <name type="scientific">Bradyrhizobium quebecense</name>
    <dbReference type="NCBI Taxonomy" id="2748629"/>
    <lineage>
        <taxon>Bacteria</taxon>
        <taxon>Pseudomonadati</taxon>
        <taxon>Pseudomonadota</taxon>
        <taxon>Alphaproteobacteria</taxon>
        <taxon>Hyphomicrobiales</taxon>
        <taxon>Nitrobacteraceae</taxon>
        <taxon>Bradyrhizobium</taxon>
    </lineage>
</organism>
<dbReference type="GO" id="GO:0006260">
    <property type="term" value="P:DNA replication"/>
    <property type="evidence" value="ECO:0007669"/>
    <property type="project" value="UniProtKB-KW"/>
</dbReference>
<feature type="domain" description="DNA ligase OB-like" evidence="5">
    <location>
        <begin position="153"/>
        <end position="222"/>
    </location>
</feature>
<evidence type="ECO:0000256" key="3">
    <source>
        <dbReference type="ARBA" id="ARBA00022763"/>
    </source>
</evidence>
<evidence type="ECO:0000313" key="6">
    <source>
        <dbReference type="EMBL" id="NVL07758.1"/>
    </source>
</evidence>
<dbReference type="GO" id="GO:0006281">
    <property type="term" value="P:DNA repair"/>
    <property type="evidence" value="ECO:0007669"/>
    <property type="project" value="UniProtKB-KW"/>
</dbReference>
<dbReference type="SUPFAM" id="SSF56091">
    <property type="entry name" value="DNA ligase/mRNA capping enzyme, catalytic domain"/>
    <property type="match status" value="1"/>
</dbReference>
<protein>
    <recommendedName>
        <fullName evidence="5">DNA ligase OB-like domain-containing protein</fullName>
    </recommendedName>
</protein>
<dbReference type="AlphaFoldDB" id="A0A973WTC6"/>
<dbReference type="Gene3D" id="2.40.50.140">
    <property type="entry name" value="Nucleic acid-binding proteins"/>
    <property type="match status" value="1"/>
</dbReference>
<gene>
    <name evidence="6" type="ORF">HU230_18825</name>
</gene>
<dbReference type="RefSeq" id="WP_176531377.1">
    <property type="nucleotide sequence ID" value="NZ_CP088022.1"/>
</dbReference>
<keyword evidence="3" id="KW-0227">DNA damage</keyword>
<evidence type="ECO:0000256" key="2">
    <source>
        <dbReference type="ARBA" id="ARBA00022705"/>
    </source>
</evidence>
<dbReference type="InterPro" id="IPR012340">
    <property type="entry name" value="NA-bd_OB-fold"/>
</dbReference>
<dbReference type="SUPFAM" id="SSF50249">
    <property type="entry name" value="Nucleic acid-binding proteins"/>
    <property type="match status" value="1"/>
</dbReference>
<keyword evidence="4" id="KW-0234">DNA repair</keyword>